<organism evidence="2 3">
    <name type="scientific">Aotus nancymaae</name>
    <name type="common">Ma's night monkey</name>
    <dbReference type="NCBI Taxonomy" id="37293"/>
    <lineage>
        <taxon>Eukaryota</taxon>
        <taxon>Metazoa</taxon>
        <taxon>Chordata</taxon>
        <taxon>Craniata</taxon>
        <taxon>Vertebrata</taxon>
        <taxon>Euteleostomi</taxon>
        <taxon>Mammalia</taxon>
        <taxon>Eutheria</taxon>
        <taxon>Euarchontoglires</taxon>
        <taxon>Primates</taxon>
        <taxon>Haplorrhini</taxon>
        <taxon>Platyrrhini</taxon>
        <taxon>Aotidae</taxon>
        <taxon>Aotus</taxon>
    </lineage>
</organism>
<reference evidence="2" key="2">
    <citation type="submission" date="2025-09" db="UniProtKB">
        <authorList>
            <consortium name="Ensembl"/>
        </authorList>
    </citation>
    <scope>IDENTIFICATION</scope>
</reference>
<dbReference type="Ensembl" id="ENSANAT00000011358.1">
    <property type="protein sequence ID" value="ENSANAP00000001235.1"/>
    <property type="gene ID" value="ENSANAG00000010845.1"/>
</dbReference>
<sequence>MGRGNEDSDLHCSSTQSSTVQPHFQQISFTEKGSDEKKPFKTKGKTVSSQSSEKHIQRQGSEPNSNENSEKTKLKAGNSSARSEPESSSCQGNCRKRTISSKENCQDRAGNCPEEECSLTMKKKSKSSTAVHNSEIQETCDAHHRRHLRACTGHSKRHRSRALGVQPPSLLKTMSEAIYQDLAQVWAQLIHSPLTWEQFTWLTQLRGALCAHVQTFYAMATQAAYAFPAEDWLIPDTLPDPGDSALDREVHSFPGQEITEPVSGSDEALKLEQYTQNGKPCILQRAKATD</sequence>
<dbReference type="PANTHER" id="PTHR31883">
    <property type="entry name" value="PROTEIN FRG2-RELATED"/>
    <property type="match status" value="1"/>
</dbReference>
<feature type="compositionally biased region" description="Low complexity" evidence="1">
    <location>
        <begin position="79"/>
        <end position="89"/>
    </location>
</feature>
<feature type="compositionally biased region" description="Polar residues" evidence="1">
    <location>
        <begin position="11"/>
        <end position="31"/>
    </location>
</feature>
<evidence type="ECO:0000313" key="3">
    <source>
        <dbReference type="Proteomes" id="UP000233020"/>
    </source>
</evidence>
<dbReference type="OMA" id="MQHPTDQ"/>
<feature type="compositionally biased region" description="Basic and acidic residues" evidence="1">
    <location>
        <begin position="1"/>
        <end position="10"/>
    </location>
</feature>
<accession>A0A2K5BXQ1</accession>
<keyword evidence="3" id="KW-1185">Reference proteome</keyword>
<dbReference type="PRINTS" id="PR02074">
    <property type="entry name" value="PROTEINFRG2"/>
</dbReference>
<name>A0A2K5BXQ1_AOTNA</name>
<dbReference type="GeneTree" id="ENSGT00530000064266"/>
<dbReference type="InterPro" id="IPR026245">
    <property type="entry name" value="FRG2"/>
</dbReference>
<dbReference type="PANTHER" id="PTHR31883:SF1">
    <property type="entry name" value="PROTEIN FRG2-LIKE-2"/>
    <property type="match status" value="1"/>
</dbReference>
<proteinExistence type="predicted"/>
<feature type="compositionally biased region" description="Polar residues" evidence="1">
    <location>
        <begin position="58"/>
        <end position="67"/>
    </location>
</feature>
<reference evidence="2" key="1">
    <citation type="submission" date="2025-08" db="UniProtKB">
        <authorList>
            <consortium name="Ensembl"/>
        </authorList>
    </citation>
    <scope>IDENTIFICATION</scope>
</reference>
<evidence type="ECO:0000256" key="1">
    <source>
        <dbReference type="SAM" id="MobiDB-lite"/>
    </source>
</evidence>
<dbReference type="AlphaFoldDB" id="A0A2K5BXQ1"/>
<dbReference type="Pfam" id="PF15315">
    <property type="entry name" value="FRG2"/>
    <property type="match status" value="1"/>
</dbReference>
<evidence type="ECO:0000313" key="2">
    <source>
        <dbReference type="Ensembl" id="ENSANAP00000001235.1"/>
    </source>
</evidence>
<dbReference type="Proteomes" id="UP000233020">
    <property type="component" value="Unplaced"/>
</dbReference>
<feature type="region of interest" description="Disordered" evidence="1">
    <location>
        <begin position="1"/>
        <end position="94"/>
    </location>
</feature>
<protein>
    <submittedName>
        <fullName evidence="2">Uncharacterized protein</fullName>
    </submittedName>
</protein>